<proteinExistence type="predicted"/>
<dbReference type="Proteomes" id="UP001228636">
    <property type="component" value="Unassembled WGS sequence"/>
</dbReference>
<dbReference type="InterPro" id="IPR027417">
    <property type="entry name" value="P-loop_NTPase"/>
</dbReference>
<dbReference type="Pfam" id="PF25199">
    <property type="entry name" value="nSTAND_NTPase5"/>
    <property type="match status" value="1"/>
</dbReference>
<evidence type="ECO:0000313" key="2">
    <source>
        <dbReference type="EMBL" id="MDN3620692.1"/>
    </source>
</evidence>
<feature type="domain" description="Novel STAND NTPase 5" evidence="1">
    <location>
        <begin position="325"/>
        <end position="467"/>
    </location>
</feature>
<comment type="caution">
    <text evidence="2">The sequence shown here is derived from an EMBL/GenBank/DDBJ whole genome shotgun (WGS) entry which is preliminary data.</text>
</comment>
<evidence type="ECO:0000259" key="1">
    <source>
        <dbReference type="Pfam" id="PF25199"/>
    </source>
</evidence>
<dbReference type="InterPro" id="IPR011990">
    <property type="entry name" value="TPR-like_helical_dom_sf"/>
</dbReference>
<dbReference type="InterPro" id="IPR057574">
    <property type="entry name" value="nSTAND_NTPase5_dom"/>
</dbReference>
<dbReference type="SUPFAM" id="SSF48452">
    <property type="entry name" value="TPR-like"/>
    <property type="match status" value="1"/>
</dbReference>
<organism evidence="2 3">
    <name type="scientific">Polaribacter sejongensis</name>
    <dbReference type="NCBI Taxonomy" id="985043"/>
    <lineage>
        <taxon>Bacteria</taxon>
        <taxon>Pseudomonadati</taxon>
        <taxon>Bacteroidota</taxon>
        <taxon>Flavobacteriia</taxon>
        <taxon>Flavobacteriales</taxon>
        <taxon>Flavobacteriaceae</taxon>
    </lineage>
</organism>
<gene>
    <name evidence="2" type="ORF">QWY81_14600</name>
</gene>
<dbReference type="Gene3D" id="1.25.40.10">
    <property type="entry name" value="Tetratricopeptide repeat domain"/>
    <property type="match status" value="1"/>
</dbReference>
<evidence type="ECO:0000313" key="3">
    <source>
        <dbReference type="Proteomes" id="UP001228636"/>
    </source>
</evidence>
<dbReference type="AlphaFoldDB" id="A0AAJ1QYV3"/>
<dbReference type="RefSeq" id="WP_261973238.1">
    <property type="nucleotide sequence ID" value="NZ_CP103460.1"/>
</dbReference>
<sequence length="1031" mass="120042">MQKSNIPKALIDQIKDGNVILFLGAGAAFDSKHLKGDRPPTGKQLANLIAEKFLGADYLDMDLQYVSEIAISETDLITVQKFIADIFKEFKPGKHHLRIPLYRWQSIYTTNYDLIIENAYDKVREKQQTLATFVKNGERIRDKMVIPNSIMYNKLHGSITDIQDINLPLILTPDQYVDHRENRSNLFDRLKAESNEYPILFVGFSFADLDIRQTLKELEKLGSARPRSFMIGPNITDAEQRLWDQKKISSIKLTFKDFIEILKDEITDNERLLSGVIKKNFTHPIKNKFQSGVKEPSDRLMEFLDRDIIYIHANLAEENTDPKIFYKGYFEGWDPIIKNYDVQRNITDSILSEVFLIEEEDRLTEQELYLIKGNAGSGKTVLLHRLAWEASVTFDNLCLYYKSDVSIEYNRLSELYQLVKERIYLFIDNVTEKADDVEYILTKAKKDKIPLTIISAERTNVWNVVGERLTILLNRSYTLGYLNDKEINDLIDLLAKYKSLGYLTGKSIEKQREALSEKSGRELLVALYEATAGKPFPDIVMDEYKSIPSEEAQNLYLTICMFHRIGTYARAGNISRLHNISFSYFKDELFKPLESVVYNHRNYVINDYVFTTRHQYIAELVFEQVLVDQDARFQKYINVINSLDVDYESDRQVFIALTNARKLMDTFREVEKIRSIYEVAYENIGEYASLLQQESIFEMNAKGGNLEKADLLLKRAHEVDPGNGFISHSKAEFLLRKAANSSQKLVVKKLLSSAKEICHDIIKNRKSKNITHGYHTLLKIYLHELGILFKEENSELIEFKIQEFEKILSKAMQSYPNESFLLDAESSFNELINNSPQALESLKSAFELNRRSPYLATRLSNYYVENDNIEEALKVLQESITLNLSNKDLNFKYAKLLIRKDPEEYGDIKHYLRKSFVKNDKRYEAQFWYARTLYLLGDNEYSEFFNYLKSVPLDVRKKKEPQGIVTENNLIKVYEGTVMKLESSFGFIKQDFSGETIYFFRNKELQDLRFNSRIKFNKAFNYNGPIALIFK</sequence>
<accession>A0AAJ1QYV3</accession>
<dbReference type="SUPFAM" id="SSF52540">
    <property type="entry name" value="P-loop containing nucleoside triphosphate hydrolases"/>
    <property type="match status" value="1"/>
</dbReference>
<name>A0AAJ1QYV3_9FLAO</name>
<protein>
    <submittedName>
        <fullName evidence="2">SIR2 family protein</fullName>
    </submittedName>
</protein>
<dbReference type="Pfam" id="PF13289">
    <property type="entry name" value="SIR2_2"/>
    <property type="match status" value="1"/>
</dbReference>
<reference evidence="2 3" key="1">
    <citation type="journal article" date="2014" name="Int. J. Syst. Evol. Microbiol.">
        <title>Complete genome sequence of Corynebacterium casei LMG S-19264T (=DSM 44701T), isolated from a smear-ripened cheese.</title>
        <authorList>
            <consortium name="US DOE Joint Genome Institute (JGI-PGF)"/>
            <person name="Walter F."/>
            <person name="Albersmeier A."/>
            <person name="Kalinowski J."/>
            <person name="Ruckert C."/>
        </authorList>
    </citation>
    <scope>NUCLEOTIDE SEQUENCE [LARGE SCALE GENOMIC DNA]</scope>
    <source>
        <strain evidence="2 3">CECT 8670</strain>
    </source>
</reference>
<dbReference type="EMBL" id="JAUFQH010000013">
    <property type="protein sequence ID" value="MDN3620692.1"/>
    <property type="molecule type" value="Genomic_DNA"/>
</dbReference>